<sequence>MPLYGRSFEKTEGPGTAFSGIGKGEWEPGVLCEGFEANGQICYTRRITNSVLKSLVNCPVNTSIETAMSTRA</sequence>
<reference evidence="1" key="1">
    <citation type="submission" date="2023-01" db="EMBL/GenBank/DDBJ databases">
        <title>The chitinases involved in constricting ring structure development in the nematode-trapping fungus Drechslerella dactyloides.</title>
        <authorList>
            <person name="Wang R."/>
            <person name="Zhang L."/>
            <person name="Tang P."/>
            <person name="Li S."/>
            <person name="Liang L."/>
        </authorList>
    </citation>
    <scope>NUCLEOTIDE SEQUENCE</scope>
    <source>
        <strain evidence="1">YMF1.00031</strain>
    </source>
</reference>
<evidence type="ECO:0000313" key="2">
    <source>
        <dbReference type="Proteomes" id="UP001221413"/>
    </source>
</evidence>
<dbReference type="Gene3D" id="3.10.50.10">
    <property type="match status" value="1"/>
</dbReference>
<organism evidence="1 2">
    <name type="scientific">Drechslerella dactyloides</name>
    <name type="common">Nematode-trapping fungus</name>
    <name type="synonym">Arthrobotrys dactyloides</name>
    <dbReference type="NCBI Taxonomy" id="74499"/>
    <lineage>
        <taxon>Eukaryota</taxon>
        <taxon>Fungi</taxon>
        <taxon>Dikarya</taxon>
        <taxon>Ascomycota</taxon>
        <taxon>Pezizomycotina</taxon>
        <taxon>Orbiliomycetes</taxon>
        <taxon>Orbiliales</taxon>
        <taxon>Orbiliaceae</taxon>
        <taxon>Drechslerella</taxon>
    </lineage>
</organism>
<protein>
    <submittedName>
        <fullName evidence="1">Uncharacterized protein</fullName>
    </submittedName>
</protein>
<dbReference type="Proteomes" id="UP001221413">
    <property type="component" value="Unassembled WGS sequence"/>
</dbReference>
<dbReference type="SUPFAM" id="SSF54556">
    <property type="entry name" value="Chitinase insertion domain"/>
    <property type="match status" value="1"/>
</dbReference>
<name>A0AAD6IT55_DREDA</name>
<proteinExistence type="predicted"/>
<dbReference type="AlphaFoldDB" id="A0AAD6IT55"/>
<evidence type="ECO:0000313" key="1">
    <source>
        <dbReference type="EMBL" id="KAJ6258164.1"/>
    </source>
</evidence>
<dbReference type="EMBL" id="JAQGDS010000009">
    <property type="protein sequence ID" value="KAJ6258164.1"/>
    <property type="molecule type" value="Genomic_DNA"/>
</dbReference>
<dbReference type="InterPro" id="IPR029070">
    <property type="entry name" value="Chitinase_insertion_sf"/>
</dbReference>
<accession>A0AAD6IT55</accession>
<gene>
    <name evidence="1" type="ORF">Dda_7081</name>
</gene>
<comment type="caution">
    <text evidence="1">The sequence shown here is derived from an EMBL/GenBank/DDBJ whole genome shotgun (WGS) entry which is preliminary data.</text>
</comment>
<keyword evidence="2" id="KW-1185">Reference proteome</keyword>